<dbReference type="Pfam" id="PF01966">
    <property type="entry name" value="HD"/>
    <property type="match status" value="1"/>
</dbReference>
<protein>
    <recommendedName>
        <fullName evidence="1">bis(5'-nucleosyl)-tetraphosphatase (symmetrical)</fullName>
        <ecNumber evidence="1">3.6.1.41</ecNumber>
    </recommendedName>
</protein>
<evidence type="ECO:0000256" key="3">
    <source>
        <dbReference type="ARBA" id="ARBA00022741"/>
    </source>
</evidence>
<evidence type="ECO:0000313" key="9">
    <source>
        <dbReference type="Proteomes" id="UP000292886"/>
    </source>
</evidence>
<gene>
    <name evidence="8" type="ORF">EQG49_09995</name>
</gene>
<dbReference type="RefSeq" id="WP_133363844.1">
    <property type="nucleotide sequence ID" value="NZ_CP037940.1"/>
</dbReference>
<evidence type="ECO:0000256" key="6">
    <source>
        <dbReference type="ARBA" id="ARBA00049417"/>
    </source>
</evidence>
<keyword evidence="3" id="KW-0547">Nucleotide-binding</keyword>
<dbReference type="KEGG" id="wei:EQG49_09995"/>
<evidence type="ECO:0000259" key="7">
    <source>
        <dbReference type="SMART" id="SM00471"/>
    </source>
</evidence>
<dbReference type="InterPro" id="IPR005249">
    <property type="entry name" value="YqeK"/>
</dbReference>
<feature type="domain" description="HD/PDEase" evidence="7">
    <location>
        <begin position="27"/>
        <end position="155"/>
    </location>
</feature>
<accession>A0A4P6YVL7</accession>
<dbReference type="GO" id="GO:0046872">
    <property type="term" value="F:metal ion binding"/>
    <property type="evidence" value="ECO:0007669"/>
    <property type="project" value="UniProtKB-KW"/>
</dbReference>
<keyword evidence="4" id="KW-0378">Hydrolase</keyword>
<dbReference type="PANTHER" id="PTHR35795">
    <property type="entry name" value="SLR1885 PROTEIN"/>
    <property type="match status" value="1"/>
</dbReference>
<dbReference type="SUPFAM" id="SSF109604">
    <property type="entry name" value="HD-domain/PDEase-like"/>
    <property type="match status" value="1"/>
</dbReference>
<dbReference type="EMBL" id="CP037940">
    <property type="protein sequence ID" value="QBO36767.1"/>
    <property type="molecule type" value="Genomic_DNA"/>
</dbReference>
<dbReference type="AlphaFoldDB" id="A0A4P6YVL7"/>
<dbReference type="InterPro" id="IPR003607">
    <property type="entry name" value="HD/PDEase_dom"/>
</dbReference>
<dbReference type="InterPro" id="IPR006674">
    <property type="entry name" value="HD_domain"/>
</dbReference>
<keyword evidence="2" id="KW-0479">Metal-binding</keyword>
<evidence type="ECO:0000256" key="5">
    <source>
        <dbReference type="ARBA" id="ARBA00023004"/>
    </source>
</evidence>
<keyword evidence="9" id="KW-1185">Reference proteome</keyword>
<dbReference type="CDD" id="cd00077">
    <property type="entry name" value="HDc"/>
    <property type="match status" value="1"/>
</dbReference>
<reference evidence="9" key="1">
    <citation type="submission" date="2019-03" db="EMBL/GenBank/DDBJ databases">
        <title>Weissella sp. 26KH-42 Genome sequencing.</title>
        <authorList>
            <person name="Heo J."/>
            <person name="Kim S.-J."/>
            <person name="Kim J.-S."/>
            <person name="Hong S.-B."/>
            <person name="Kwon S.-W."/>
        </authorList>
    </citation>
    <scope>NUCLEOTIDE SEQUENCE [LARGE SCALE GENOMIC DNA]</scope>
    <source>
        <strain evidence="9">26KH-42</strain>
    </source>
</reference>
<dbReference type="EC" id="3.6.1.41" evidence="1"/>
<evidence type="ECO:0000256" key="1">
    <source>
        <dbReference type="ARBA" id="ARBA00012506"/>
    </source>
</evidence>
<dbReference type="PANTHER" id="PTHR35795:SF1">
    <property type="entry name" value="BIS(5'-NUCLEOSYL)-TETRAPHOSPHATASE, SYMMETRICAL"/>
    <property type="match status" value="1"/>
</dbReference>
<dbReference type="Proteomes" id="UP000292886">
    <property type="component" value="Chromosome"/>
</dbReference>
<evidence type="ECO:0000256" key="4">
    <source>
        <dbReference type="ARBA" id="ARBA00022801"/>
    </source>
</evidence>
<keyword evidence="5" id="KW-0408">Iron</keyword>
<dbReference type="NCBIfam" id="TIGR00488">
    <property type="entry name" value="bis(5'-nucleosyl)-tetraphosphatase (symmetrical) YqeK"/>
    <property type="match status" value="1"/>
</dbReference>
<dbReference type="OrthoDB" id="9782134at2"/>
<sequence length="200" mass="22868">MTKKIEYSNRYFAGNHEALVAKLRGALSDFRFEHVLRVEAKALEFAEHLGVKDFEQVSVAALVHDYAKERSAEEFQQVIVAKHLDPDLLNWGNAIWHGVVGAEMIHDELQVTDEDILNAVRRHTTGDVFMTTLDKIIYMADYIEDGRDFPGVDEVREVTFNNIDEGVAWQTGHTLNYLMAKQALIYPKTILTYNAWVAQK</sequence>
<comment type="catalytic activity">
    <reaction evidence="6">
        <text>P(1),P(4)-bis(5'-adenosyl) tetraphosphate + H2O = 2 ADP + 2 H(+)</text>
        <dbReference type="Rhea" id="RHEA:24252"/>
        <dbReference type="ChEBI" id="CHEBI:15377"/>
        <dbReference type="ChEBI" id="CHEBI:15378"/>
        <dbReference type="ChEBI" id="CHEBI:58141"/>
        <dbReference type="ChEBI" id="CHEBI:456216"/>
        <dbReference type="EC" id="3.6.1.41"/>
    </reaction>
</comment>
<evidence type="ECO:0000256" key="2">
    <source>
        <dbReference type="ARBA" id="ARBA00022723"/>
    </source>
</evidence>
<dbReference type="SMART" id="SM00471">
    <property type="entry name" value="HDc"/>
    <property type="match status" value="1"/>
</dbReference>
<evidence type="ECO:0000313" key="8">
    <source>
        <dbReference type="EMBL" id="QBO36767.1"/>
    </source>
</evidence>
<dbReference type="GO" id="GO:0008803">
    <property type="term" value="F:bis(5'-nucleosyl)-tetraphosphatase (symmetrical) activity"/>
    <property type="evidence" value="ECO:0007669"/>
    <property type="project" value="UniProtKB-EC"/>
</dbReference>
<proteinExistence type="predicted"/>
<dbReference type="InterPro" id="IPR051094">
    <property type="entry name" value="Diverse_Catalytic_Enzymes"/>
</dbReference>
<dbReference type="GO" id="GO:0000166">
    <property type="term" value="F:nucleotide binding"/>
    <property type="evidence" value="ECO:0007669"/>
    <property type="project" value="UniProtKB-KW"/>
</dbReference>
<organism evidence="8 9">
    <name type="scientific">Periweissella cryptocerci</name>
    <dbReference type="NCBI Taxonomy" id="2506420"/>
    <lineage>
        <taxon>Bacteria</taxon>
        <taxon>Bacillati</taxon>
        <taxon>Bacillota</taxon>
        <taxon>Bacilli</taxon>
        <taxon>Lactobacillales</taxon>
        <taxon>Lactobacillaceae</taxon>
        <taxon>Periweissella</taxon>
    </lineage>
</organism>
<name>A0A4P6YVL7_9LACO</name>
<dbReference type="Gene3D" id="1.10.3210.10">
    <property type="entry name" value="Hypothetical protein af1432"/>
    <property type="match status" value="1"/>
</dbReference>